<feature type="coiled-coil region" evidence="1">
    <location>
        <begin position="528"/>
        <end position="555"/>
    </location>
</feature>
<evidence type="ECO:0000256" key="1">
    <source>
        <dbReference type="SAM" id="Coils"/>
    </source>
</evidence>
<dbReference type="OrthoDB" id="445301at2759"/>
<keyword evidence="1" id="KW-0175">Coiled coil</keyword>
<dbReference type="PANTHER" id="PTHR13304">
    <property type="entry name" value="GLYCOSYLPHOSPHATIDYLINOSITOL ANCHOR ATTACHMENT 1 PROTEIN"/>
    <property type="match status" value="1"/>
</dbReference>
<feature type="transmembrane region" description="Helical" evidence="2">
    <location>
        <begin position="565"/>
        <end position="586"/>
    </location>
</feature>
<evidence type="ECO:0000313" key="3">
    <source>
        <dbReference type="EMBL" id="SCP04815.1"/>
    </source>
</evidence>
<keyword evidence="2" id="KW-0812">Transmembrane</keyword>
<feature type="transmembrane region" description="Helical" evidence="2">
    <location>
        <begin position="592"/>
        <end position="612"/>
    </location>
</feature>
<feature type="transmembrane region" description="Helical" evidence="2">
    <location>
        <begin position="624"/>
        <end position="646"/>
    </location>
</feature>
<feature type="transmembrane region" description="Helical" evidence="2">
    <location>
        <begin position="370"/>
        <end position="393"/>
    </location>
</feature>
<protein>
    <submittedName>
        <fullName evidence="3">Glycosylphosphatidylinositol anchor attachment 1 protein, putative</fullName>
    </submittedName>
</protein>
<name>A0A1D3TIP4_PLAOA</name>
<proteinExistence type="predicted"/>
<dbReference type="AlphaFoldDB" id="A0A1D3TIP4"/>
<evidence type="ECO:0000256" key="2">
    <source>
        <dbReference type="SAM" id="Phobius"/>
    </source>
</evidence>
<keyword evidence="2" id="KW-0472">Membrane</keyword>
<sequence>MGFSENPKFFLLVKKILKRGKLIGITLSVVGFLYFCIFNKINKKADLDARTFTQFPGNSTLLKKNEDFFNDTNNYFSNYKYSKEEHIIDVVRNYITNISPHVETEKYKIKVNSRIDDYILVSNVPCKYCNNIESLLIVINFGYKERKYFHSLTIGLTLIDYLLHCNYMSKDVLFLFTNKELLYSLGIQNFIELYFYSNTKNRKNIIRSATIIEFDSIYPSHIQINYESLNGMLPNQDLILLLTNELNHYNIPIKIAPVHHALFDMALERKYEKGHTYFLRENIPSFTATGVSKIPLKSKTLHLFNFTKSLQSFLRSQSNTHEGFCHSSHFYFFNTIRRHVPISIYCYSVYLICCYCIFKLMKSSIFRNYINFLIGVHTYIITILIISLPIYLFSTNDKIYDFLNLEKKLPLCEEWHPDNFNMYIKIADYWTGIFIISIVLVFFFNYFISCTVHKFNKTNDYKKVEKIERVIILDKIKILNEKIKCIIGITHIDDRNKYYEQDITNSNDVTKMEKPTIIHSDDENFLREKKNKKKIKELQDEIDKMENELHLLDNGNVKYVFKNCIAPYTSIMSYINIFYFIFVVLLSSLYNWSYSALFSLMFVFPISILHNIKGKRKRIIRKFFLLFFIFFVLIYVYPYESIILNIRHKSTNMLMHLFAKCSKYLDKSGFTKTKYFPEFLEFLCSNKIFDYLHLNKYYLNNEDIKFNYNYEINNGVLLNLYSLARNHYCIGSQTYPLLCFTFFPILFYIVFVFFC</sequence>
<dbReference type="GO" id="GO:0042765">
    <property type="term" value="C:GPI-anchor transamidase complex"/>
    <property type="evidence" value="ECO:0007669"/>
    <property type="project" value="InterPro"/>
</dbReference>
<dbReference type="Pfam" id="PF04114">
    <property type="entry name" value="Gaa1"/>
    <property type="match status" value="1"/>
</dbReference>
<feature type="transmembrane region" description="Helical" evidence="2">
    <location>
        <begin position="735"/>
        <end position="754"/>
    </location>
</feature>
<keyword evidence="2" id="KW-1133">Transmembrane helix</keyword>
<accession>A0A1D3TIP4</accession>
<dbReference type="Proteomes" id="UP000242942">
    <property type="component" value="Chromosome 11"/>
</dbReference>
<gene>
    <name evidence="3" type="primary">GPAA1</name>
    <name evidence="3" type="ORF">POCGH01_11011600</name>
</gene>
<dbReference type="GO" id="GO:0016255">
    <property type="term" value="P:attachment of GPI anchor to protein"/>
    <property type="evidence" value="ECO:0007669"/>
    <property type="project" value="TreeGrafter"/>
</dbReference>
<reference evidence="3 4" key="1">
    <citation type="submission" date="2016-06" db="EMBL/GenBank/DDBJ databases">
        <authorList>
            <consortium name="Pathogen Informatics"/>
        </authorList>
    </citation>
    <scope>NUCLEOTIDE SEQUENCE [LARGE SCALE GENOMIC DNA]</scope>
    <source>
        <strain evidence="3">PocGH01</strain>
    </source>
</reference>
<dbReference type="EMBL" id="LT594592">
    <property type="protein sequence ID" value="SCP04815.1"/>
    <property type="molecule type" value="Genomic_DNA"/>
</dbReference>
<feature type="transmembrane region" description="Helical" evidence="2">
    <location>
        <begin position="340"/>
        <end position="358"/>
    </location>
</feature>
<organism evidence="3 4">
    <name type="scientific">Plasmodium ovale</name>
    <name type="common">malaria parasite P. ovale</name>
    <dbReference type="NCBI Taxonomy" id="36330"/>
    <lineage>
        <taxon>Eukaryota</taxon>
        <taxon>Sar</taxon>
        <taxon>Alveolata</taxon>
        <taxon>Apicomplexa</taxon>
        <taxon>Aconoidasida</taxon>
        <taxon>Haemosporida</taxon>
        <taxon>Plasmodiidae</taxon>
        <taxon>Plasmodium</taxon>
        <taxon>Plasmodium (Plasmodium)</taxon>
    </lineage>
</organism>
<keyword evidence="4" id="KW-1185">Reference proteome</keyword>
<dbReference type="InterPro" id="IPR007246">
    <property type="entry name" value="Gaa1"/>
</dbReference>
<evidence type="ECO:0000313" key="4">
    <source>
        <dbReference type="Proteomes" id="UP000242942"/>
    </source>
</evidence>
<feature type="transmembrane region" description="Helical" evidence="2">
    <location>
        <begin position="429"/>
        <end position="448"/>
    </location>
</feature>
<dbReference type="VEuPathDB" id="PlasmoDB:PocGH01_11011600"/>
<dbReference type="PANTHER" id="PTHR13304:SF0">
    <property type="entry name" value="GLYCOSYLPHOSPHATIDYLINOSITOL ANCHOR ATTACHMENT 1 PROTEIN"/>
    <property type="match status" value="1"/>
</dbReference>